<organism evidence="1 2">
    <name type="scientific">Corynebacterium flavescens</name>
    <dbReference type="NCBI Taxonomy" id="28028"/>
    <lineage>
        <taxon>Bacteria</taxon>
        <taxon>Bacillati</taxon>
        <taxon>Actinomycetota</taxon>
        <taxon>Actinomycetes</taxon>
        <taxon>Mycobacteriales</taxon>
        <taxon>Corynebacteriaceae</taxon>
        <taxon>Corynebacterium</taxon>
    </lineage>
</organism>
<dbReference type="STRING" id="28028.CFLV_01030"/>
<evidence type="ECO:0000313" key="2">
    <source>
        <dbReference type="Proteomes" id="UP000185479"/>
    </source>
</evidence>
<dbReference type="NCBIfam" id="TIGR03941">
    <property type="entry name" value="tRNA_deam_assoc"/>
    <property type="match status" value="1"/>
</dbReference>
<evidence type="ECO:0000313" key="1">
    <source>
        <dbReference type="EMBL" id="APT85924.1"/>
    </source>
</evidence>
<dbReference type="Proteomes" id="UP000185479">
    <property type="component" value="Chromosome"/>
</dbReference>
<dbReference type="EMBL" id="CP009246">
    <property type="protein sequence ID" value="APT85924.1"/>
    <property type="molecule type" value="Genomic_DNA"/>
</dbReference>
<dbReference type="AlphaFoldDB" id="A0A1L7CJ89"/>
<dbReference type="GeneID" id="82879307"/>
<proteinExistence type="predicted"/>
<dbReference type="InterPro" id="IPR023869">
    <property type="entry name" value="tRNA_Adeno_NH3ase_assoc_put"/>
</dbReference>
<sequence length="164" mass="18123">MSDENLSFAVTVARNEGQWLVRSFNDDFSDIHTSINAVRSLRSAEAAFALLCVEDDYFVVVRPVPGGVRMVVSDATYAVEDDFAADFLELRDIDVPDIDPDDLEDAEAYGDGDFDIFADLGLSEDQLGFIIDNEEDWPSDMLLRIAGDLGFGDELEEIIAEITA</sequence>
<gene>
    <name evidence="1" type="ORF">CFLV_01030</name>
</gene>
<reference evidence="1 2" key="1">
    <citation type="submission" date="2014-08" db="EMBL/GenBank/DDBJ databases">
        <title>Complete genome sequence of Corynebacterium flavescens OJ8(T)(=DSM 20296(T)), isolated from cheese.</title>
        <authorList>
            <person name="Ruckert C."/>
            <person name="Albersmeier A."/>
            <person name="Winkler A."/>
            <person name="Kalinowski J."/>
        </authorList>
    </citation>
    <scope>NUCLEOTIDE SEQUENCE [LARGE SCALE GENOMIC DNA]</scope>
    <source>
        <strain evidence="1 2">OJ8</strain>
    </source>
</reference>
<accession>A0A1L7CJ89</accession>
<keyword evidence="2" id="KW-1185">Reference proteome</keyword>
<protein>
    <submittedName>
        <fullName evidence="1">tRNA adenosine deaminase-associated protein</fullName>
    </submittedName>
</protein>
<name>A0A1L7CJ89_CORFL</name>
<dbReference type="KEGG" id="cfc:CFLV_01030"/>
<dbReference type="OrthoDB" id="5189541at2"/>
<dbReference type="RefSeq" id="WP_075728922.1">
    <property type="nucleotide sequence ID" value="NZ_BJNB01000038.1"/>
</dbReference>